<feature type="compositionally biased region" description="Acidic residues" evidence="1">
    <location>
        <begin position="220"/>
        <end position="256"/>
    </location>
</feature>
<gene>
    <name evidence="2" type="ORF">BJ554DRAFT_6122</name>
</gene>
<sequence length="275" mass="29484">RREEEGGRALREGETRPEEPAARRPAKGGGPEKAALREYGELDPSPAPALPPPHSGWCLAPPPPPPASFVFLVSKRRRVVAETDLEAEDEEEEEEERRDSERQEAAAAAAATLHWAKPDAYGKLVKLLRKGSRNRELHDRRKREEEGLEEGSGGSSCGEDGDEEDEEGSGSSCGEEGDEEDEKGSGNSEEEGPGAAHGEDAVLALDDEDEAAEGSADAEGNADDDELGETEAESVNEEDEVAGGDDDDDDDEEEAPEDGRSIATDTFECHYGDGR</sequence>
<feature type="compositionally biased region" description="Acidic residues" evidence="1">
    <location>
        <begin position="175"/>
        <end position="192"/>
    </location>
</feature>
<feature type="compositionally biased region" description="Acidic residues" evidence="1">
    <location>
        <begin position="159"/>
        <end position="168"/>
    </location>
</feature>
<dbReference type="Proteomes" id="UP000673691">
    <property type="component" value="Unassembled WGS sequence"/>
</dbReference>
<feature type="non-terminal residue" evidence="2">
    <location>
        <position position="1"/>
    </location>
</feature>
<evidence type="ECO:0000313" key="3">
    <source>
        <dbReference type="Proteomes" id="UP000673691"/>
    </source>
</evidence>
<feature type="compositionally biased region" description="Basic and acidic residues" evidence="1">
    <location>
        <begin position="1"/>
        <end position="22"/>
    </location>
</feature>
<feature type="compositionally biased region" description="Basic and acidic residues" evidence="1">
    <location>
        <begin position="133"/>
        <end position="145"/>
    </location>
</feature>
<dbReference type="EMBL" id="JAEFCI010003340">
    <property type="protein sequence ID" value="KAG5461649.1"/>
    <property type="molecule type" value="Genomic_DNA"/>
</dbReference>
<name>A0A8H8DK91_9FUNG</name>
<evidence type="ECO:0000256" key="1">
    <source>
        <dbReference type="SAM" id="MobiDB-lite"/>
    </source>
</evidence>
<feature type="non-terminal residue" evidence="2">
    <location>
        <position position="275"/>
    </location>
</feature>
<feature type="region of interest" description="Disordered" evidence="1">
    <location>
        <begin position="82"/>
        <end position="275"/>
    </location>
</feature>
<proteinExistence type="predicted"/>
<comment type="caution">
    <text evidence="2">The sequence shown here is derived from an EMBL/GenBank/DDBJ whole genome shotgun (WGS) entry which is preliminary data.</text>
</comment>
<reference evidence="2 3" key="1">
    <citation type="journal article" name="Sci. Rep.">
        <title>Genome-scale phylogenetic analyses confirm Olpidium as the closest living zoosporic fungus to the non-flagellated, terrestrial fungi.</title>
        <authorList>
            <person name="Chang Y."/>
            <person name="Rochon D."/>
            <person name="Sekimoto S."/>
            <person name="Wang Y."/>
            <person name="Chovatia M."/>
            <person name="Sandor L."/>
            <person name="Salamov A."/>
            <person name="Grigoriev I.V."/>
            <person name="Stajich J.E."/>
            <person name="Spatafora J.W."/>
        </authorList>
    </citation>
    <scope>NUCLEOTIDE SEQUENCE [LARGE SCALE GENOMIC DNA]</scope>
    <source>
        <strain evidence="2">S191</strain>
    </source>
</reference>
<feature type="region of interest" description="Disordered" evidence="1">
    <location>
        <begin position="1"/>
        <end position="64"/>
    </location>
</feature>
<feature type="compositionally biased region" description="Acidic residues" evidence="1">
    <location>
        <begin position="83"/>
        <end position="96"/>
    </location>
</feature>
<accession>A0A8H8DK91</accession>
<organism evidence="2 3">
    <name type="scientific">Olpidium bornovanus</name>
    <dbReference type="NCBI Taxonomy" id="278681"/>
    <lineage>
        <taxon>Eukaryota</taxon>
        <taxon>Fungi</taxon>
        <taxon>Fungi incertae sedis</taxon>
        <taxon>Olpidiomycota</taxon>
        <taxon>Olpidiomycotina</taxon>
        <taxon>Olpidiomycetes</taxon>
        <taxon>Olpidiales</taxon>
        <taxon>Olpidiaceae</taxon>
        <taxon>Olpidium</taxon>
    </lineage>
</organism>
<keyword evidence="3" id="KW-1185">Reference proteome</keyword>
<dbReference type="AlphaFoldDB" id="A0A8H8DK91"/>
<feature type="compositionally biased region" description="Pro residues" evidence="1">
    <location>
        <begin position="45"/>
        <end position="64"/>
    </location>
</feature>
<evidence type="ECO:0000313" key="2">
    <source>
        <dbReference type="EMBL" id="KAG5461649.1"/>
    </source>
</evidence>
<protein>
    <submittedName>
        <fullName evidence="2">Uncharacterized protein</fullName>
    </submittedName>
</protein>